<proteinExistence type="predicted"/>
<reference evidence="1" key="1">
    <citation type="submission" date="2006-04" db="EMBL/GenBank/DDBJ databases">
        <authorList>
            <person name="Seshadri R."/>
            <person name="Federici B.A."/>
        </authorList>
    </citation>
    <scope>NUCLEOTIDE SEQUENCE [LARGE SCALE GENOMIC DNA]</scope>
</reference>
<sequence length="37" mass="4156">MHSMAPSTVRLTESESFGIFKPKDSSVRIFENQKVNG</sequence>
<accession>A8PM42</accession>
<reference evidence="1" key="2">
    <citation type="submission" date="2007-10" db="EMBL/GenBank/DDBJ databases">
        <authorList>
            <person name="Myers G.S."/>
        </authorList>
    </citation>
    <scope>NUCLEOTIDE SEQUENCE [LARGE SCALE GENOMIC DNA]</scope>
</reference>
<dbReference type="AlphaFoldDB" id="A8PM42"/>
<dbReference type="Proteomes" id="UP000054075">
    <property type="component" value="Unassembled WGS sequence"/>
</dbReference>
<evidence type="ECO:0000313" key="1">
    <source>
        <dbReference type="EMBL" id="EDP46677.1"/>
    </source>
</evidence>
<name>A8PM42_9COXI</name>
<organism evidence="1 2">
    <name type="scientific">Rickettsiella grylli</name>
    <dbReference type="NCBI Taxonomy" id="59196"/>
    <lineage>
        <taxon>Bacteria</taxon>
        <taxon>Pseudomonadati</taxon>
        <taxon>Pseudomonadota</taxon>
        <taxon>Gammaproteobacteria</taxon>
        <taxon>Legionellales</taxon>
        <taxon>Coxiellaceae</taxon>
        <taxon>Rickettsiella</taxon>
    </lineage>
</organism>
<dbReference type="EMBL" id="AAQJ02000001">
    <property type="protein sequence ID" value="EDP46677.1"/>
    <property type="molecule type" value="Genomic_DNA"/>
</dbReference>
<keyword evidence="2" id="KW-1185">Reference proteome</keyword>
<gene>
    <name evidence="1" type="ORF">RICGR_0614</name>
</gene>
<protein>
    <submittedName>
        <fullName evidence="1">Uncharacterized protein</fullName>
    </submittedName>
</protein>
<evidence type="ECO:0000313" key="2">
    <source>
        <dbReference type="Proteomes" id="UP000054075"/>
    </source>
</evidence>
<comment type="caution">
    <text evidence="1">The sequence shown here is derived from an EMBL/GenBank/DDBJ whole genome shotgun (WGS) entry which is preliminary data.</text>
</comment>